<gene>
    <name evidence="1" type="ORF">P0Y56_13735</name>
</gene>
<organism evidence="1 2">
    <name type="scientific">Candidatus Andeanibacterium colombiense</name>
    <dbReference type="NCBI Taxonomy" id="3121345"/>
    <lineage>
        <taxon>Bacteria</taxon>
        <taxon>Pseudomonadati</taxon>
        <taxon>Pseudomonadota</taxon>
        <taxon>Alphaproteobacteria</taxon>
        <taxon>Sphingomonadales</taxon>
        <taxon>Sphingomonadaceae</taxon>
        <taxon>Candidatus Andeanibacterium</taxon>
    </lineage>
</organism>
<evidence type="ECO:0000313" key="1">
    <source>
        <dbReference type="EMBL" id="WEK46072.1"/>
    </source>
</evidence>
<dbReference type="Proteomes" id="UP001218362">
    <property type="component" value="Chromosome"/>
</dbReference>
<sequence>MTHTAKVAPRRFAGRIPPFLPVPLRDRHNGWTAVRQGEFIGFLAETGSVSAALREVGMSRQSAYELRKRPGAEGFAAAWDAALGKPFRKVTGEDLVRLAYGGMVRPIMRGGRYCGTSIKPNASALLRLMDRLDRAVLREQGLDGG</sequence>
<dbReference type="EMBL" id="CP119316">
    <property type="protein sequence ID" value="WEK46072.1"/>
    <property type="molecule type" value="Genomic_DNA"/>
</dbReference>
<protein>
    <submittedName>
        <fullName evidence="1">Uncharacterized protein</fullName>
    </submittedName>
</protein>
<reference evidence="1" key="1">
    <citation type="submission" date="2023-03" db="EMBL/GenBank/DDBJ databases">
        <title>Andean soil-derived lignocellulolytic bacterial consortium as a source of novel taxa and putative plastic-active enzymes.</title>
        <authorList>
            <person name="Diaz-Garcia L."/>
            <person name="Chuvochina M."/>
            <person name="Feuerriegel G."/>
            <person name="Bunk B."/>
            <person name="Sproer C."/>
            <person name="Streit W.R."/>
            <person name="Rodriguez L.M."/>
            <person name="Overmann J."/>
            <person name="Jimenez D.J."/>
        </authorList>
    </citation>
    <scope>NUCLEOTIDE SEQUENCE</scope>
    <source>
        <strain evidence="1">MAG 26</strain>
    </source>
</reference>
<name>A0AAJ6BMG1_9SPHN</name>
<proteinExistence type="predicted"/>
<dbReference type="KEGG" id="acob:P0Y56_13735"/>
<dbReference type="AlphaFoldDB" id="A0AAJ6BMG1"/>
<evidence type="ECO:0000313" key="2">
    <source>
        <dbReference type="Proteomes" id="UP001218362"/>
    </source>
</evidence>
<accession>A0AAJ6BMG1</accession>